<feature type="chain" id="PRO_5043885601" evidence="1">
    <location>
        <begin position="28"/>
        <end position="311"/>
    </location>
</feature>
<dbReference type="Proteomes" id="UP001321861">
    <property type="component" value="Chromosome"/>
</dbReference>
<keyword evidence="2" id="KW-0449">Lipoprotein</keyword>
<evidence type="ECO:0000313" key="2">
    <source>
        <dbReference type="EMBL" id="BDR58985.1"/>
    </source>
</evidence>
<gene>
    <name evidence="2" type="ORF">XA3_14260</name>
</gene>
<dbReference type="EMBL" id="AP026802">
    <property type="protein sequence ID" value="BDR58985.1"/>
    <property type="molecule type" value="Genomic_DNA"/>
</dbReference>
<dbReference type="RefSeq" id="WP_317634802.1">
    <property type="nucleotide sequence ID" value="NZ_AP026802.1"/>
</dbReference>
<evidence type="ECO:0000313" key="3">
    <source>
        <dbReference type="Proteomes" id="UP001321861"/>
    </source>
</evidence>
<feature type="signal peptide" evidence="1">
    <location>
        <begin position="1"/>
        <end position="27"/>
    </location>
</feature>
<reference evidence="2 3" key="1">
    <citation type="journal article" date="2023" name="Microbiol. Spectr.">
        <title>Symbiosis of Carpenter Bees with Uncharacterized Lactic Acid Bacteria Showing NAD Auxotrophy.</title>
        <authorList>
            <person name="Kawasaki S."/>
            <person name="Ozawa K."/>
            <person name="Mori T."/>
            <person name="Yamamoto A."/>
            <person name="Ito M."/>
            <person name="Ohkuma M."/>
            <person name="Sakamoto M."/>
            <person name="Matsutani M."/>
        </authorList>
    </citation>
    <scope>NUCLEOTIDE SEQUENCE [LARGE SCALE GENOMIC DNA]</scope>
    <source>
        <strain evidence="2 3">XA3</strain>
    </source>
</reference>
<dbReference type="PROSITE" id="PS51257">
    <property type="entry name" value="PROKAR_LIPOPROTEIN"/>
    <property type="match status" value="1"/>
</dbReference>
<organism evidence="2 3">
    <name type="scientific">Xylocopilactobacillus apicola</name>
    <dbReference type="NCBI Taxonomy" id="2932184"/>
    <lineage>
        <taxon>Bacteria</taxon>
        <taxon>Bacillati</taxon>
        <taxon>Bacillota</taxon>
        <taxon>Bacilli</taxon>
        <taxon>Lactobacillales</taxon>
        <taxon>Lactobacillaceae</taxon>
        <taxon>Xylocopilactobacillus</taxon>
    </lineage>
</organism>
<dbReference type="KEGG" id="xap:XA3_14260"/>
<protein>
    <submittedName>
        <fullName evidence="2">Lipoprotein</fullName>
    </submittedName>
</protein>
<name>A0AAU9D9F6_9LACO</name>
<dbReference type="AlphaFoldDB" id="A0AAU9D9F6"/>
<proteinExistence type="predicted"/>
<keyword evidence="1" id="KW-0732">Signal</keyword>
<keyword evidence="3" id="KW-1185">Reference proteome</keyword>
<evidence type="ECO:0000256" key="1">
    <source>
        <dbReference type="SAM" id="SignalP"/>
    </source>
</evidence>
<accession>A0AAU9D9F6</accession>
<sequence length="311" mass="34806">MKNKKRFIALMLLSVLLVLTGCGTSDKQTLVNHFNDLANQKNSQLNFDVKVTKLDLGTKISATDRSYVSILKSSSLTGDLSSDGTNAKARMKIHALEEEVPLEFVGNQDKVYLKGDFISSVYKVMSDFDAEEPDVDASIFKGKYIDVIDVLKESGELSSKQQKETAAASKSTVKLQKNLATSFKEAINSLPQDSVTKKDGVITAVLHKKDFVNLLEKFKKDLDQDKDLKENPLNQKDIDSFNSEFKTFDYVIKYNPKANTLNYTITLAPKDGGEIQLQVNTKSKEFNDKIKLPAKSDIIDAKTIMDEYEDF</sequence>